<sequence>MISGGQSSSVKTAKQQTQGSNMTITLDPAHEAMDIFEQEITQDVWKEKYRYKDEPHPFDSFKRVVKGIYKDDDPSRGEDALAFMKAGL</sequence>
<dbReference type="EMBL" id="LAZR01006945">
    <property type="protein sequence ID" value="KKM88549.1"/>
    <property type="molecule type" value="Genomic_DNA"/>
</dbReference>
<name>A0A0F9L1H8_9ZZZZ</name>
<reference evidence="2" key="1">
    <citation type="journal article" date="2015" name="Nature">
        <title>Complex archaea that bridge the gap between prokaryotes and eukaryotes.</title>
        <authorList>
            <person name="Spang A."/>
            <person name="Saw J.H."/>
            <person name="Jorgensen S.L."/>
            <person name="Zaremba-Niedzwiedzka K."/>
            <person name="Martijn J."/>
            <person name="Lind A.E."/>
            <person name="van Eijk R."/>
            <person name="Schleper C."/>
            <person name="Guy L."/>
            <person name="Ettema T.J."/>
        </authorList>
    </citation>
    <scope>NUCLEOTIDE SEQUENCE</scope>
</reference>
<proteinExistence type="predicted"/>
<feature type="non-terminal residue" evidence="2">
    <location>
        <position position="88"/>
    </location>
</feature>
<gene>
    <name evidence="2" type="ORF">LCGC14_1257680</name>
</gene>
<protein>
    <submittedName>
        <fullName evidence="2">Uncharacterized protein</fullName>
    </submittedName>
</protein>
<organism evidence="2">
    <name type="scientific">marine sediment metagenome</name>
    <dbReference type="NCBI Taxonomy" id="412755"/>
    <lineage>
        <taxon>unclassified sequences</taxon>
        <taxon>metagenomes</taxon>
        <taxon>ecological metagenomes</taxon>
    </lineage>
</organism>
<accession>A0A0F9L1H8</accession>
<comment type="caution">
    <text evidence="2">The sequence shown here is derived from an EMBL/GenBank/DDBJ whole genome shotgun (WGS) entry which is preliminary data.</text>
</comment>
<evidence type="ECO:0000256" key="1">
    <source>
        <dbReference type="SAM" id="MobiDB-lite"/>
    </source>
</evidence>
<feature type="region of interest" description="Disordered" evidence="1">
    <location>
        <begin position="1"/>
        <end position="21"/>
    </location>
</feature>
<evidence type="ECO:0000313" key="2">
    <source>
        <dbReference type="EMBL" id="KKM88549.1"/>
    </source>
</evidence>
<dbReference type="AlphaFoldDB" id="A0A0F9L1H8"/>